<protein>
    <recommendedName>
        <fullName evidence="8">Amine oxidase</fullName>
        <ecNumber evidence="8">1.4.3.-</ecNumber>
    </recommendedName>
</protein>
<keyword evidence="10" id="KW-0472">Membrane</keyword>
<dbReference type="InterPro" id="IPR049947">
    <property type="entry name" value="Cu_Am_Ox_Cu-bd"/>
</dbReference>
<sequence>MADKNGDKSNLILKILLAIFVLLSLALLIALIVVATRNNEDSTAEIGDSAPNVGDCSETTELSAPSKASHGWRELYQDLSKEEIIAVRDYIIKQPSLNVTAYENANINDNYIYLIELQQPVKSEALAYLDTNNAPKPARKARVVLYNGGKANPDVTEYLVKPVEKPSQHKETKGPGQKYPIPFNTRFPDPKEVDFMGKLIRNLTSHPGVDKLLKESTDGYSMLDCVKPKCLTWGSAAPSTFKINERKTWTWLMRDLIGYYIHPVGFEMRLDTSGNDLSLWKVDKIFYNNATYDNVDELVNAFNSGSKMPVFEAPEENGRFSTYERRGNKEPAKPLRNPQLYEPDGKRYTVSGRHIEYMGWSFCFRSRTSSGIQLFDIRYKGDRIVYELSAQEAEAFYSGWAPKPMFTNFLDTAWNMGSMSFELLRGVDCPNTATFFDLTHFIGVKEPAVYKNAVCIFEQDMGIPLRRHYDTDFQGSYNFYGGVPGSALILRTASTTYNYDYVLDYIFYPNGVLEVRTTTSGYAQTTFYTPDEDPYAYQIHPKMAGSLHDHIFNYKVDIDVRGTKNSHQTVEVGLENITNPWFPGDRHVQKILKRRVRTNERDAVYHFNFQTPTLLNFFNREEKNAFGVHRGYRIQIRDMMKQMIPEAFPMIKGAAWSLNQMTVTKQKDSEEKSSCMYNQLDMADPVLDFTKFYADNEGIENEDLVAWVTIGMMHVMHSEDVPNTATPGNSASFYLRPFSYFDEDPSMGMYDGVVIKPKAGGGSDIDTLGSPKTQSTCTPKNKPIEFFGRYGNY</sequence>
<dbReference type="Pfam" id="PF09248">
    <property type="entry name" value="DUF1965"/>
    <property type="match status" value="1"/>
</dbReference>
<dbReference type="Gene3D" id="2.70.98.20">
    <property type="entry name" value="Copper amine oxidase, catalytic domain"/>
    <property type="match status" value="1"/>
</dbReference>
<dbReference type="Proteomes" id="UP000275408">
    <property type="component" value="Unassembled WGS sequence"/>
</dbReference>
<organism evidence="14 15">
    <name type="scientific">Pocillopora damicornis</name>
    <name type="common">Cauliflower coral</name>
    <name type="synonym">Millepora damicornis</name>
    <dbReference type="NCBI Taxonomy" id="46731"/>
    <lineage>
        <taxon>Eukaryota</taxon>
        <taxon>Metazoa</taxon>
        <taxon>Cnidaria</taxon>
        <taxon>Anthozoa</taxon>
        <taxon>Hexacorallia</taxon>
        <taxon>Scleractinia</taxon>
        <taxon>Astrocoeniina</taxon>
        <taxon>Pocilloporidae</taxon>
        <taxon>Pocillopora</taxon>
    </lineage>
</organism>
<dbReference type="GO" id="GO:0048038">
    <property type="term" value="F:quinone binding"/>
    <property type="evidence" value="ECO:0007669"/>
    <property type="project" value="InterPro"/>
</dbReference>
<dbReference type="GO" id="GO:0008131">
    <property type="term" value="F:primary methylamine oxidase activity"/>
    <property type="evidence" value="ECO:0007669"/>
    <property type="project" value="InterPro"/>
</dbReference>
<keyword evidence="2 8" id="KW-0479">Metal-binding</keyword>
<dbReference type="InterPro" id="IPR036460">
    <property type="entry name" value="Cu_amine_oxidase_C_sf"/>
</dbReference>
<dbReference type="Gene3D" id="3.10.450.40">
    <property type="match status" value="2"/>
</dbReference>
<evidence type="ECO:0000256" key="5">
    <source>
        <dbReference type="ARBA" id="ARBA00023008"/>
    </source>
</evidence>
<dbReference type="SUPFAM" id="SSF54416">
    <property type="entry name" value="Amine oxidase N-terminal region"/>
    <property type="match status" value="2"/>
</dbReference>
<feature type="active site" description="Schiff-base intermediate with substrate; via topaquinone" evidence="6">
    <location>
        <position position="499"/>
    </location>
</feature>
<dbReference type="EMBL" id="RCHS01000141">
    <property type="protein sequence ID" value="RMX60516.1"/>
    <property type="molecule type" value="Genomic_DNA"/>
</dbReference>
<dbReference type="PROSITE" id="PS01164">
    <property type="entry name" value="COPPER_AMINE_OXID_1"/>
    <property type="match status" value="1"/>
</dbReference>
<dbReference type="PANTHER" id="PTHR10638">
    <property type="entry name" value="COPPER AMINE OXIDASE"/>
    <property type="match status" value="1"/>
</dbReference>
<dbReference type="InterPro" id="IPR015328">
    <property type="entry name" value="DUF1965"/>
</dbReference>
<keyword evidence="15" id="KW-1185">Reference proteome</keyword>
<evidence type="ECO:0000256" key="8">
    <source>
        <dbReference type="RuleBase" id="RU000672"/>
    </source>
</evidence>
<reference evidence="14 15" key="1">
    <citation type="journal article" date="2018" name="Sci. Rep.">
        <title>Comparative analysis of the Pocillopora damicornis genome highlights role of immune system in coral evolution.</title>
        <authorList>
            <person name="Cunning R."/>
            <person name="Bay R.A."/>
            <person name="Gillette P."/>
            <person name="Baker A.C."/>
            <person name="Traylor-Knowles N."/>
        </authorList>
    </citation>
    <scope>NUCLEOTIDE SEQUENCE [LARGE SCALE GENOMIC DNA]</scope>
    <source>
        <strain evidence="14">RSMAS</strain>
        <tissue evidence="14">Whole animal</tissue>
    </source>
</reference>
<keyword evidence="4 8" id="KW-0560">Oxidoreductase</keyword>
<dbReference type="FunFam" id="2.70.98.20:FF:000002">
    <property type="entry name" value="Amine oxidase"/>
    <property type="match status" value="1"/>
</dbReference>
<dbReference type="InterPro" id="IPR000269">
    <property type="entry name" value="Cu_amine_oxidase"/>
</dbReference>
<evidence type="ECO:0000256" key="9">
    <source>
        <dbReference type="SAM" id="MobiDB-lite"/>
    </source>
</evidence>
<dbReference type="GO" id="GO:0005886">
    <property type="term" value="C:plasma membrane"/>
    <property type="evidence" value="ECO:0007669"/>
    <property type="project" value="TreeGrafter"/>
</dbReference>
<accession>A0A3M6V3K4</accession>
<dbReference type="AlphaFoldDB" id="A0A3M6V3K4"/>
<dbReference type="InterPro" id="IPR016182">
    <property type="entry name" value="Cu_amine_oxidase_N-reg"/>
</dbReference>
<comment type="caution">
    <text evidence="14">The sequence shown here is derived from an EMBL/GenBank/DDBJ whole genome shotgun (WGS) entry which is preliminary data.</text>
</comment>
<feature type="active site" description="Proton acceptor" evidence="6">
    <location>
        <position position="411"/>
    </location>
</feature>
<dbReference type="FunFam" id="3.10.450.40:FF:000018">
    <property type="entry name" value="Amine oxidase"/>
    <property type="match status" value="1"/>
</dbReference>
<dbReference type="InterPro" id="IPR015798">
    <property type="entry name" value="Cu_amine_oxidase_C"/>
</dbReference>
<evidence type="ECO:0000256" key="2">
    <source>
        <dbReference type="ARBA" id="ARBA00022723"/>
    </source>
</evidence>
<comment type="cofactor">
    <cofactor evidence="8">
        <name>Cu cation</name>
        <dbReference type="ChEBI" id="CHEBI:23378"/>
    </cofactor>
    <text evidence="8">Contains 1 topaquinone per subunit.</text>
</comment>
<evidence type="ECO:0000256" key="3">
    <source>
        <dbReference type="ARBA" id="ARBA00022772"/>
    </source>
</evidence>
<feature type="domain" description="Copper amine oxidase N2-terminal" evidence="12">
    <location>
        <begin position="83"/>
        <end position="167"/>
    </location>
</feature>
<evidence type="ECO:0000259" key="12">
    <source>
        <dbReference type="Pfam" id="PF02727"/>
    </source>
</evidence>
<feature type="domain" description="Copper amine oxidase catalytic" evidence="11">
    <location>
        <begin position="339"/>
        <end position="747"/>
    </location>
</feature>
<keyword evidence="3 6" id="KW-0801">TPQ</keyword>
<evidence type="ECO:0000256" key="7">
    <source>
        <dbReference type="PIRSR" id="PIRSR600269-51"/>
    </source>
</evidence>
<evidence type="ECO:0000313" key="15">
    <source>
        <dbReference type="Proteomes" id="UP000275408"/>
    </source>
</evidence>
<keyword evidence="10" id="KW-1133">Transmembrane helix</keyword>
<dbReference type="GO" id="GO:0005507">
    <property type="term" value="F:copper ion binding"/>
    <property type="evidence" value="ECO:0007669"/>
    <property type="project" value="InterPro"/>
</dbReference>
<dbReference type="PROSITE" id="PS01165">
    <property type="entry name" value="COPPER_AMINE_OXID_2"/>
    <property type="match status" value="1"/>
</dbReference>
<comment type="PTM">
    <text evidence="7 8">Topaquinone (TPQ) is generated by copper-dependent autoxidation of a specific tyrosyl residue.</text>
</comment>
<evidence type="ECO:0000256" key="1">
    <source>
        <dbReference type="ARBA" id="ARBA00007983"/>
    </source>
</evidence>
<keyword evidence="10" id="KW-0812">Transmembrane</keyword>
<evidence type="ECO:0000256" key="4">
    <source>
        <dbReference type="ARBA" id="ARBA00023002"/>
    </source>
</evidence>
<feature type="domain" description="DUF1965" evidence="13">
    <location>
        <begin position="262"/>
        <end position="306"/>
    </location>
</feature>
<dbReference type="PRINTS" id="PR00766">
    <property type="entry name" value="CUDAOXIDASE"/>
</dbReference>
<comment type="similarity">
    <text evidence="1 8">Belongs to the copper/topaquinone oxidase family.</text>
</comment>
<feature type="transmembrane region" description="Helical" evidence="10">
    <location>
        <begin position="12"/>
        <end position="35"/>
    </location>
</feature>
<dbReference type="InterPro" id="IPR015800">
    <property type="entry name" value="Cu_amine_oxidase_N2"/>
</dbReference>
<feature type="modified residue" description="2',4',5'-topaquinone" evidence="7">
    <location>
        <position position="499"/>
    </location>
</feature>
<evidence type="ECO:0000259" key="11">
    <source>
        <dbReference type="Pfam" id="PF01179"/>
    </source>
</evidence>
<gene>
    <name evidence="14" type="ORF">pdam_00001437</name>
</gene>
<dbReference type="PANTHER" id="PTHR10638:SF20">
    <property type="entry name" value="AMINE OXIDASE"/>
    <property type="match status" value="1"/>
</dbReference>
<evidence type="ECO:0000313" key="14">
    <source>
        <dbReference type="EMBL" id="RMX60516.1"/>
    </source>
</evidence>
<evidence type="ECO:0000256" key="6">
    <source>
        <dbReference type="PIRSR" id="PIRSR600269-50"/>
    </source>
</evidence>
<dbReference type="GO" id="GO:0009308">
    <property type="term" value="P:amine metabolic process"/>
    <property type="evidence" value="ECO:0007669"/>
    <property type="project" value="UniProtKB-UniRule"/>
</dbReference>
<keyword evidence="5 8" id="KW-0186">Copper</keyword>
<dbReference type="Pfam" id="PF02727">
    <property type="entry name" value="Cu_amine_oxidN2"/>
    <property type="match status" value="1"/>
</dbReference>
<name>A0A3M6V3K4_POCDA</name>
<dbReference type="Pfam" id="PF01179">
    <property type="entry name" value="Cu_amine_oxid"/>
    <property type="match status" value="1"/>
</dbReference>
<dbReference type="InterPro" id="IPR049948">
    <property type="entry name" value="Cu_Am_ox_TPQ-bd"/>
</dbReference>
<dbReference type="OrthoDB" id="5379943at2759"/>
<dbReference type="SUPFAM" id="SSF49998">
    <property type="entry name" value="Amine oxidase catalytic domain"/>
    <property type="match status" value="1"/>
</dbReference>
<proteinExistence type="inferred from homology"/>
<evidence type="ECO:0000259" key="13">
    <source>
        <dbReference type="Pfam" id="PF09248"/>
    </source>
</evidence>
<evidence type="ECO:0000256" key="10">
    <source>
        <dbReference type="SAM" id="Phobius"/>
    </source>
</evidence>
<dbReference type="EC" id="1.4.3.-" evidence="8"/>
<feature type="region of interest" description="Disordered" evidence="9">
    <location>
        <begin position="42"/>
        <end position="61"/>
    </location>
</feature>